<dbReference type="Pfam" id="PF01520">
    <property type="entry name" value="Amidase_3"/>
    <property type="match status" value="1"/>
</dbReference>
<dbReference type="EC" id="3.5.1.28" evidence="2"/>
<dbReference type="SMART" id="SM00646">
    <property type="entry name" value="Ami_3"/>
    <property type="match status" value="1"/>
</dbReference>
<dbReference type="OrthoDB" id="9806267at2"/>
<dbReference type="InterPro" id="IPR050695">
    <property type="entry name" value="N-acetylmuramoyl_amidase_3"/>
</dbReference>
<evidence type="ECO:0000313" key="7">
    <source>
        <dbReference type="Proteomes" id="UP000024836"/>
    </source>
</evidence>
<comment type="caution">
    <text evidence="6">The sequence shown here is derived from an EMBL/GenBank/DDBJ whole genome shotgun (WGS) entry which is preliminary data.</text>
</comment>
<dbReference type="InterPro" id="IPR002508">
    <property type="entry name" value="MurNAc-LAA_cat"/>
</dbReference>
<feature type="signal peptide" evidence="4">
    <location>
        <begin position="1"/>
        <end position="21"/>
    </location>
</feature>
<dbReference type="Proteomes" id="UP000024836">
    <property type="component" value="Unassembled WGS sequence"/>
</dbReference>
<dbReference type="Gene3D" id="3.40.630.40">
    <property type="entry name" value="Zn-dependent exopeptidases"/>
    <property type="match status" value="1"/>
</dbReference>
<feature type="chain" id="PRO_5001566848" description="N-acetylmuramoyl-L-alanine amidase" evidence="4">
    <location>
        <begin position="22"/>
        <end position="400"/>
    </location>
</feature>
<dbReference type="Gene3D" id="2.60.40.3500">
    <property type="match status" value="1"/>
</dbReference>
<dbReference type="PATRIC" id="fig|1461693.3.peg.286"/>
<dbReference type="GO" id="GO:0008745">
    <property type="term" value="F:N-acetylmuramoyl-L-alanine amidase activity"/>
    <property type="evidence" value="ECO:0007669"/>
    <property type="project" value="UniProtKB-EC"/>
</dbReference>
<proteinExistence type="predicted"/>
<reference evidence="6 7" key="1">
    <citation type="submission" date="2013-04" db="EMBL/GenBank/DDBJ databases">
        <title>Shimia sp. 22II-S11-Z10 Genome Sequencing.</title>
        <authorList>
            <person name="Lai Q."/>
            <person name="Li G."/>
            <person name="Shao Z."/>
        </authorList>
    </citation>
    <scope>NUCLEOTIDE SEQUENCE [LARGE SCALE GENOMIC DNA]</scope>
    <source>
        <strain evidence="7">22II-S11-Z10</strain>
    </source>
</reference>
<name>A0A058ZP84_9RHOB</name>
<protein>
    <recommendedName>
        <fullName evidence="2">N-acetylmuramoyl-L-alanine amidase</fullName>
        <ecNumber evidence="2">3.5.1.28</ecNumber>
    </recommendedName>
</protein>
<feature type="domain" description="MurNAc-LAA" evidence="5">
    <location>
        <begin position="230"/>
        <end position="385"/>
    </location>
</feature>
<evidence type="ECO:0000259" key="5">
    <source>
        <dbReference type="SMART" id="SM00646"/>
    </source>
</evidence>
<evidence type="ECO:0000313" key="6">
    <source>
        <dbReference type="EMBL" id="KCV83368.1"/>
    </source>
</evidence>
<sequence length="400" mass="42881">MSRFLKTVCVLWLALCGGAQAQDLSALARAEPEGSVVRDSFGGIVLEVGLSQPVPYKLALLAAPPRLVADFREVDWRGLDADAFDLSDRVEAVAMGPLIPGWSRLVLQMDGPYVIEAAALTGTNLRVELAPASAEDFAAKVSLAQTALRDLPEPAQVPAPRTRQDGVRPLVVVLDPGHGGIDPGAQRDGHKEADLVLGFARELRDMLRRTGMDVVLTRDADIFVPLESRITIARAAGADAFISLHADALPEGHASGATVYTLSEESSDIAGKLLAERHDRSDLLAGVDLNAYDDVVSDVLMDLARLETAPRSDQLADTVVAQMRVGVGNLHKRPRQSAGFSVLKAPDIPSILIELGFMSSPRDLEHLLDPVWRGVMAAAIRDALLQWAQEDAAQAGLLRQ</sequence>
<dbReference type="PANTHER" id="PTHR30404">
    <property type="entry name" value="N-ACETYLMURAMOYL-L-ALANINE AMIDASE"/>
    <property type="match status" value="1"/>
</dbReference>
<dbReference type="EMBL" id="AQQY01000001">
    <property type="protein sequence ID" value="KCV83368.1"/>
    <property type="molecule type" value="Genomic_DNA"/>
</dbReference>
<dbReference type="GO" id="GO:0009253">
    <property type="term" value="P:peptidoglycan catabolic process"/>
    <property type="evidence" value="ECO:0007669"/>
    <property type="project" value="InterPro"/>
</dbReference>
<keyword evidence="3" id="KW-0378">Hydrolase</keyword>
<comment type="catalytic activity">
    <reaction evidence="1">
        <text>Hydrolyzes the link between N-acetylmuramoyl residues and L-amino acid residues in certain cell-wall glycopeptides.</text>
        <dbReference type="EC" id="3.5.1.28"/>
    </reaction>
</comment>
<evidence type="ECO:0000256" key="2">
    <source>
        <dbReference type="ARBA" id="ARBA00011901"/>
    </source>
</evidence>
<dbReference type="GO" id="GO:0030288">
    <property type="term" value="C:outer membrane-bounded periplasmic space"/>
    <property type="evidence" value="ECO:0007669"/>
    <property type="project" value="TreeGrafter"/>
</dbReference>
<dbReference type="PANTHER" id="PTHR30404:SF0">
    <property type="entry name" value="N-ACETYLMURAMOYL-L-ALANINE AMIDASE AMIC"/>
    <property type="match status" value="1"/>
</dbReference>
<dbReference type="CDD" id="cd02696">
    <property type="entry name" value="MurNAc-LAA"/>
    <property type="match status" value="1"/>
</dbReference>
<evidence type="ECO:0000256" key="1">
    <source>
        <dbReference type="ARBA" id="ARBA00001561"/>
    </source>
</evidence>
<accession>A0A058ZP84</accession>
<dbReference type="eggNOG" id="COG0860">
    <property type="taxonomic scope" value="Bacteria"/>
</dbReference>
<dbReference type="AlphaFoldDB" id="A0A058ZP84"/>
<gene>
    <name evidence="6" type="ORF">ATO10_01365</name>
</gene>
<evidence type="ECO:0000256" key="3">
    <source>
        <dbReference type="ARBA" id="ARBA00022801"/>
    </source>
</evidence>
<dbReference type="SUPFAM" id="SSF53187">
    <property type="entry name" value="Zn-dependent exopeptidases"/>
    <property type="match status" value="1"/>
</dbReference>
<dbReference type="STRING" id="1461693.ATO10_01365"/>
<organism evidence="6 7">
    <name type="scientific">Actibacterium atlanticum</name>
    <dbReference type="NCBI Taxonomy" id="1461693"/>
    <lineage>
        <taxon>Bacteria</taxon>
        <taxon>Pseudomonadati</taxon>
        <taxon>Pseudomonadota</taxon>
        <taxon>Alphaproteobacteria</taxon>
        <taxon>Rhodobacterales</taxon>
        <taxon>Roseobacteraceae</taxon>
        <taxon>Actibacterium</taxon>
    </lineage>
</organism>
<keyword evidence="7" id="KW-1185">Reference proteome</keyword>
<dbReference type="RefSeq" id="WP_035247031.1">
    <property type="nucleotide sequence ID" value="NZ_AQQY01000001.1"/>
</dbReference>
<keyword evidence="4" id="KW-0732">Signal</keyword>
<evidence type="ECO:0000256" key="4">
    <source>
        <dbReference type="SAM" id="SignalP"/>
    </source>
</evidence>